<protein>
    <submittedName>
        <fullName evidence="2">Uncharacterized protein</fullName>
    </submittedName>
</protein>
<accession>A0ABD0TVH8</accession>
<dbReference type="AlphaFoldDB" id="A0ABD0TVH8"/>
<reference evidence="2 3" key="1">
    <citation type="journal article" date="2024" name="Plant Biotechnol. J.">
        <title>Dendrobium thyrsiflorum genome and its molecular insights into genes involved in important horticultural traits.</title>
        <authorList>
            <person name="Chen B."/>
            <person name="Wang J.Y."/>
            <person name="Zheng P.J."/>
            <person name="Li K.L."/>
            <person name="Liang Y.M."/>
            <person name="Chen X.F."/>
            <person name="Zhang C."/>
            <person name="Zhao X."/>
            <person name="He X."/>
            <person name="Zhang G.Q."/>
            <person name="Liu Z.J."/>
            <person name="Xu Q."/>
        </authorList>
    </citation>
    <scope>NUCLEOTIDE SEQUENCE [LARGE SCALE GENOMIC DNA]</scope>
    <source>
        <strain evidence="2">GZMU011</strain>
    </source>
</reference>
<feature type="region of interest" description="Disordered" evidence="1">
    <location>
        <begin position="124"/>
        <end position="163"/>
    </location>
</feature>
<organism evidence="2 3">
    <name type="scientific">Dendrobium thyrsiflorum</name>
    <name type="common">Pinecone-like raceme dendrobium</name>
    <name type="synonym">Orchid</name>
    <dbReference type="NCBI Taxonomy" id="117978"/>
    <lineage>
        <taxon>Eukaryota</taxon>
        <taxon>Viridiplantae</taxon>
        <taxon>Streptophyta</taxon>
        <taxon>Embryophyta</taxon>
        <taxon>Tracheophyta</taxon>
        <taxon>Spermatophyta</taxon>
        <taxon>Magnoliopsida</taxon>
        <taxon>Liliopsida</taxon>
        <taxon>Asparagales</taxon>
        <taxon>Orchidaceae</taxon>
        <taxon>Epidendroideae</taxon>
        <taxon>Malaxideae</taxon>
        <taxon>Dendrobiinae</taxon>
        <taxon>Dendrobium</taxon>
    </lineage>
</organism>
<dbReference type="Proteomes" id="UP001552299">
    <property type="component" value="Unassembled WGS sequence"/>
</dbReference>
<dbReference type="EMBL" id="JANQDX010000020">
    <property type="protein sequence ID" value="KAL0903646.1"/>
    <property type="molecule type" value="Genomic_DNA"/>
</dbReference>
<keyword evidence="3" id="KW-1185">Reference proteome</keyword>
<proteinExistence type="predicted"/>
<evidence type="ECO:0000313" key="3">
    <source>
        <dbReference type="Proteomes" id="UP001552299"/>
    </source>
</evidence>
<feature type="compositionally biased region" description="Acidic residues" evidence="1">
    <location>
        <begin position="127"/>
        <end position="163"/>
    </location>
</feature>
<name>A0ABD0TVH8_DENTH</name>
<sequence>MDIVRLLCRNFCKDILLSCSPEGHTLLSKSSRLLLVAVPSCMADPEHDHSYVFNDQGQVNILKSSFFNINLEINRTVEDYVDRIVFSLSAAIDEQLSPIQWKIFFKLCVPHSCKTKNYPISRHDVAIENEDEEGDEEDYEEGDNADEDNEAFLTFADDDSQEE</sequence>
<evidence type="ECO:0000313" key="2">
    <source>
        <dbReference type="EMBL" id="KAL0903646.1"/>
    </source>
</evidence>
<gene>
    <name evidence="2" type="ORF">M5K25_028039</name>
</gene>
<evidence type="ECO:0000256" key="1">
    <source>
        <dbReference type="SAM" id="MobiDB-lite"/>
    </source>
</evidence>
<comment type="caution">
    <text evidence="2">The sequence shown here is derived from an EMBL/GenBank/DDBJ whole genome shotgun (WGS) entry which is preliminary data.</text>
</comment>